<dbReference type="PANTHER" id="PTHR10039:SF5">
    <property type="entry name" value="NACHT DOMAIN-CONTAINING PROTEIN"/>
    <property type="match status" value="1"/>
</dbReference>
<dbReference type="Gene3D" id="1.25.40.20">
    <property type="entry name" value="Ankyrin repeat-containing domain"/>
    <property type="match status" value="2"/>
</dbReference>
<feature type="repeat" description="ANK" evidence="2">
    <location>
        <begin position="556"/>
        <end position="585"/>
    </location>
</feature>
<organism evidence="4 5">
    <name type="scientific">Patellaria atrata CBS 101060</name>
    <dbReference type="NCBI Taxonomy" id="1346257"/>
    <lineage>
        <taxon>Eukaryota</taxon>
        <taxon>Fungi</taxon>
        <taxon>Dikarya</taxon>
        <taxon>Ascomycota</taxon>
        <taxon>Pezizomycotina</taxon>
        <taxon>Dothideomycetes</taxon>
        <taxon>Dothideomycetes incertae sedis</taxon>
        <taxon>Patellariales</taxon>
        <taxon>Patellariaceae</taxon>
        <taxon>Patellaria</taxon>
    </lineage>
</organism>
<dbReference type="InterPro" id="IPR056884">
    <property type="entry name" value="NPHP3-like_N"/>
</dbReference>
<dbReference type="Proteomes" id="UP000799429">
    <property type="component" value="Unassembled WGS sequence"/>
</dbReference>
<keyword evidence="2" id="KW-0040">ANK repeat</keyword>
<dbReference type="SMART" id="SM00248">
    <property type="entry name" value="ANK"/>
    <property type="match status" value="6"/>
</dbReference>
<dbReference type="PANTHER" id="PTHR10039">
    <property type="entry name" value="AMELOGENIN"/>
    <property type="match status" value="1"/>
</dbReference>
<protein>
    <submittedName>
        <fullName evidence="4">Ankyrin</fullName>
    </submittedName>
</protein>
<feature type="repeat" description="ANK" evidence="2">
    <location>
        <begin position="771"/>
        <end position="799"/>
    </location>
</feature>
<keyword evidence="1" id="KW-0677">Repeat</keyword>
<gene>
    <name evidence="4" type="ORF">M501DRAFT_943830</name>
</gene>
<dbReference type="InterPro" id="IPR036770">
    <property type="entry name" value="Ankyrin_rpt-contain_sf"/>
</dbReference>
<name>A0A9P4VIZ3_9PEZI</name>
<evidence type="ECO:0000259" key="3">
    <source>
        <dbReference type="Pfam" id="PF24883"/>
    </source>
</evidence>
<dbReference type="Pfam" id="PF12796">
    <property type="entry name" value="Ank_2"/>
    <property type="match status" value="3"/>
</dbReference>
<comment type="caution">
    <text evidence="4">The sequence shown here is derived from an EMBL/GenBank/DDBJ whole genome shotgun (WGS) entry which is preliminary data.</text>
</comment>
<dbReference type="InterPro" id="IPR027417">
    <property type="entry name" value="P-loop_NTPase"/>
</dbReference>
<dbReference type="Gene3D" id="3.40.50.300">
    <property type="entry name" value="P-loop containing nucleotide triphosphate hydrolases"/>
    <property type="match status" value="1"/>
</dbReference>
<proteinExistence type="predicted"/>
<dbReference type="InterPro" id="IPR002110">
    <property type="entry name" value="Ankyrin_rpt"/>
</dbReference>
<dbReference type="EMBL" id="MU006116">
    <property type="protein sequence ID" value="KAF2834611.1"/>
    <property type="molecule type" value="Genomic_DNA"/>
</dbReference>
<dbReference type="OrthoDB" id="194358at2759"/>
<dbReference type="AlphaFoldDB" id="A0A9P4VIZ3"/>
<evidence type="ECO:0000256" key="1">
    <source>
        <dbReference type="ARBA" id="ARBA00022737"/>
    </source>
</evidence>
<evidence type="ECO:0000256" key="2">
    <source>
        <dbReference type="PROSITE-ProRule" id="PRU00023"/>
    </source>
</evidence>
<feature type="non-terminal residue" evidence="4">
    <location>
        <position position="799"/>
    </location>
</feature>
<dbReference type="PROSITE" id="PS50088">
    <property type="entry name" value="ANK_REPEAT"/>
    <property type="match status" value="4"/>
</dbReference>
<dbReference type="SUPFAM" id="SSF52540">
    <property type="entry name" value="P-loop containing nucleoside triphosphate hydrolases"/>
    <property type="match status" value="1"/>
</dbReference>
<feature type="domain" description="Nephrocystin 3-like N-terminal" evidence="3">
    <location>
        <begin position="33"/>
        <end position="220"/>
    </location>
</feature>
<feature type="repeat" description="ANK" evidence="2">
    <location>
        <begin position="520"/>
        <end position="552"/>
    </location>
</feature>
<accession>A0A9P4VIZ3</accession>
<dbReference type="Pfam" id="PF24883">
    <property type="entry name" value="NPHP3_N"/>
    <property type="match status" value="1"/>
</dbReference>
<evidence type="ECO:0000313" key="4">
    <source>
        <dbReference type="EMBL" id="KAF2834611.1"/>
    </source>
</evidence>
<dbReference type="SUPFAM" id="SSF48403">
    <property type="entry name" value="Ankyrin repeat"/>
    <property type="match status" value="1"/>
</dbReference>
<reference evidence="4" key="1">
    <citation type="journal article" date="2020" name="Stud. Mycol.">
        <title>101 Dothideomycetes genomes: a test case for predicting lifestyles and emergence of pathogens.</title>
        <authorList>
            <person name="Haridas S."/>
            <person name="Albert R."/>
            <person name="Binder M."/>
            <person name="Bloem J."/>
            <person name="Labutti K."/>
            <person name="Salamov A."/>
            <person name="Andreopoulos B."/>
            <person name="Baker S."/>
            <person name="Barry K."/>
            <person name="Bills G."/>
            <person name="Bluhm B."/>
            <person name="Cannon C."/>
            <person name="Castanera R."/>
            <person name="Culley D."/>
            <person name="Daum C."/>
            <person name="Ezra D."/>
            <person name="Gonzalez J."/>
            <person name="Henrissat B."/>
            <person name="Kuo A."/>
            <person name="Liang C."/>
            <person name="Lipzen A."/>
            <person name="Lutzoni F."/>
            <person name="Magnuson J."/>
            <person name="Mondo S."/>
            <person name="Nolan M."/>
            <person name="Ohm R."/>
            <person name="Pangilinan J."/>
            <person name="Park H.-J."/>
            <person name="Ramirez L."/>
            <person name="Alfaro M."/>
            <person name="Sun H."/>
            <person name="Tritt A."/>
            <person name="Yoshinaga Y."/>
            <person name="Zwiers L.-H."/>
            <person name="Turgeon B."/>
            <person name="Goodwin S."/>
            <person name="Spatafora J."/>
            <person name="Crous P."/>
            <person name="Grigoriev I."/>
        </authorList>
    </citation>
    <scope>NUCLEOTIDE SEQUENCE</scope>
    <source>
        <strain evidence="4">CBS 101060</strain>
    </source>
</reference>
<dbReference type="PROSITE" id="PS50297">
    <property type="entry name" value="ANK_REP_REGION"/>
    <property type="match status" value="3"/>
</dbReference>
<keyword evidence="5" id="KW-1185">Reference proteome</keyword>
<feature type="repeat" description="ANK" evidence="2">
    <location>
        <begin position="742"/>
        <end position="770"/>
    </location>
</feature>
<evidence type="ECO:0000313" key="5">
    <source>
        <dbReference type="Proteomes" id="UP000799429"/>
    </source>
</evidence>
<sequence length="799" mass="89785">MSDGRSIYSVLLKSLSFPREDARLRTIRAPHKETCQWVFEQAEFKDWRDTSKIKDHHGFLWIKGKPGSGKSTMWKTVYNRVRQQHRSGVITYCFNARAANPLERSTHGMYRSLVHQLLRALPQFQDSFVEEFSTKAKLLSSSKGDPANAKWEVDEWTIPELQVFLTDVIRSLGAQPLSIFIDALDEGEEADVRPMVWFLEELGHVAISSNSLFHVCLSSRHYPNITIKKGVSLTLDHHQGHSDDIATFVHDRLNGGERPEMENLRHDICHRASGVFLWVILAVQILNELHDQGEVDAMSQRLSELPGELNDVFKELLLRDTVDLERTILLLQWVLFAKEPLSPAQLYSAIKTGSQSQDEFDFTIPNEKVIERYILRCSKGLIEISKTWSSNAVQFIHETARDFLLKDGLVILNPNLSSSLSGLSHDQLKNGCFRYFLKLENRRSSYNGKKPSQLRKLNEEFPLLSYAVHRMFHHADDAQRDGISQNDFLREFGVENKGKLEKCVDYRSKLDEESKETGGKYGNALQAASFTGKAEAVELLVKKGANIHAKGGFYGNALQAASHRGHKGIIELLLREGADVNAGSGRYHGALGAAADEEITELLLANGADITANGGTCLVHAAQTGTPAFKLLLEKGVDVNAQWKNLWFPPGPTSLHNAAEYPHMDSHELMLIKNRMRDLEETELLREPLSEAEKSAWYRRLEEEEEQKQYCESEIKRALERVELLLVYKADVNLRGGRLGYPLQAASFGGSHEIVKVLLDNGAEVNMKGGRFGSALIAAASEGFDTTVELLLENGADVN</sequence>
<dbReference type="PRINTS" id="PR01415">
    <property type="entry name" value="ANKYRIN"/>
</dbReference>